<dbReference type="Pfam" id="PF06985">
    <property type="entry name" value="HET"/>
    <property type="match status" value="1"/>
</dbReference>
<feature type="domain" description="Heterokaryon incompatibility" evidence="1">
    <location>
        <begin position="80"/>
        <end position="159"/>
    </location>
</feature>
<proteinExistence type="predicted"/>
<protein>
    <recommendedName>
        <fullName evidence="1">Heterokaryon incompatibility domain-containing protein</fullName>
    </recommendedName>
</protein>
<reference evidence="2" key="1">
    <citation type="journal article" date="2020" name="Stud. Mycol.">
        <title>101 Dothideomycetes genomes: a test case for predicting lifestyles and emergence of pathogens.</title>
        <authorList>
            <person name="Haridas S."/>
            <person name="Albert R."/>
            <person name="Binder M."/>
            <person name="Bloem J."/>
            <person name="Labutti K."/>
            <person name="Salamov A."/>
            <person name="Andreopoulos B."/>
            <person name="Baker S."/>
            <person name="Barry K."/>
            <person name="Bills G."/>
            <person name="Bluhm B."/>
            <person name="Cannon C."/>
            <person name="Castanera R."/>
            <person name="Culley D."/>
            <person name="Daum C."/>
            <person name="Ezra D."/>
            <person name="Gonzalez J."/>
            <person name="Henrissat B."/>
            <person name="Kuo A."/>
            <person name="Liang C."/>
            <person name="Lipzen A."/>
            <person name="Lutzoni F."/>
            <person name="Magnuson J."/>
            <person name="Mondo S."/>
            <person name="Nolan M."/>
            <person name="Ohm R."/>
            <person name="Pangilinan J."/>
            <person name="Park H.-J."/>
            <person name="Ramirez L."/>
            <person name="Alfaro M."/>
            <person name="Sun H."/>
            <person name="Tritt A."/>
            <person name="Yoshinaga Y."/>
            <person name="Zwiers L.-H."/>
            <person name="Turgeon B."/>
            <person name="Goodwin S."/>
            <person name="Spatafora J."/>
            <person name="Crous P."/>
            <person name="Grigoriev I."/>
        </authorList>
    </citation>
    <scope>NUCLEOTIDE SEQUENCE</scope>
    <source>
        <strain evidence="2">CBS 113818</strain>
    </source>
</reference>
<gene>
    <name evidence="2" type="ORF">CC86DRAFT_375733</name>
</gene>
<evidence type="ECO:0000313" key="2">
    <source>
        <dbReference type="EMBL" id="KAF2818512.1"/>
    </source>
</evidence>
<dbReference type="OrthoDB" id="194358at2759"/>
<dbReference type="PANTHER" id="PTHR24148">
    <property type="entry name" value="ANKYRIN REPEAT DOMAIN-CONTAINING PROTEIN 39 HOMOLOG-RELATED"/>
    <property type="match status" value="1"/>
</dbReference>
<evidence type="ECO:0000259" key="1">
    <source>
        <dbReference type="Pfam" id="PF06985"/>
    </source>
</evidence>
<dbReference type="Proteomes" id="UP000799424">
    <property type="component" value="Unassembled WGS sequence"/>
</dbReference>
<dbReference type="PANTHER" id="PTHR24148:SF73">
    <property type="entry name" value="HET DOMAIN PROTEIN (AFU_ORTHOLOGUE AFUA_8G01020)"/>
    <property type="match status" value="1"/>
</dbReference>
<dbReference type="EMBL" id="MU006251">
    <property type="protein sequence ID" value="KAF2818512.1"/>
    <property type="molecule type" value="Genomic_DNA"/>
</dbReference>
<dbReference type="AlphaFoldDB" id="A0A6A6ZBP4"/>
<dbReference type="InterPro" id="IPR010730">
    <property type="entry name" value="HET"/>
</dbReference>
<accession>A0A6A6ZBP4</accession>
<organism evidence="2 3">
    <name type="scientific">Ophiobolus disseminans</name>
    <dbReference type="NCBI Taxonomy" id="1469910"/>
    <lineage>
        <taxon>Eukaryota</taxon>
        <taxon>Fungi</taxon>
        <taxon>Dikarya</taxon>
        <taxon>Ascomycota</taxon>
        <taxon>Pezizomycotina</taxon>
        <taxon>Dothideomycetes</taxon>
        <taxon>Pleosporomycetidae</taxon>
        <taxon>Pleosporales</taxon>
        <taxon>Pleosporineae</taxon>
        <taxon>Phaeosphaeriaceae</taxon>
        <taxon>Ophiobolus</taxon>
    </lineage>
</organism>
<sequence length="161" mass="18770">MEHSAEHQRYRVDARIDFDAHREELPASPTATISDICDFEHTPLDHTIDSIRLIEILPDLSPQALLQVSIHHTTTGAVPYTCLSYEWRSEDEGGAYILVNGRQHYVRQNLLDFLEATRMKRHDSKRIWIDALYIDQRDDSERGHQVLQMGTIYSKAREVWI</sequence>
<name>A0A6A6ZBP4_9PLEO</name>
<evidence type="ECO:0000313" key="3">
    <source>
        <dbReference type="Proteomes" id="UP000799424"/>
    </source>
</evidence>
<keyword evidence="3" id="KW-1185">Reference proteome</keyword>
<dbReference type="InterPro" id="IPR052895">
    <property type="entry name" value="HetReg/Transcr_Mod"/>
</dbReference>